<evidence type="ECO:0000259" key="2">
    <source>
        <dbReference type="PROSITE" id="PS50181"/>
    </source>
</evidence>
<protein>
    <recommendedName>
        <fullName evidence="2">F-box domain-containing protein</fullName>
    </recommendedName>
</protein>
<dbReference type="Proteomes" id="UP000268162">
    <property type="component" value="Unassembled WGS sequence"/>
</dbReference>
<name>A0A4P9ZLH8_9FUNG</name>
<dbReference type="SUPFAM" id="SSF81383">
    <property type="entry name" value="F-box domain"/>
    <property type="match status" value="1"/>
</dbReference>
<feature type="region of interest" description="Disordered" evidence="1">
    <location>
        <begin position="291"/>
        <end position="329"/>
    </location>
</feature>
<dbReference type="Gene3D" id="3.80.10.10">
    <property type="entry name" value="Ribonuclease Inhibitor"/>
    <property type="match status" value="1"/>
</dbReference>
<keyword evidence="4" id="KW-1185">Reference proteome</keyword>
<evidence type="ECO:0000313" key="3">
    <source>
        <dbReference type="EMBL" id="RKP33442.1"/>
    </source>
</evidence>
<feature type="compositionally biased region" description="Polar residues" evidence="1">
    <location>
        <begin position="317"/>
        <end position="329"/>
    </location>
</feature>
<dbReference type="EMBL" id="ML003872">
    <property type="protein sequence ID" value="RKP33442.1"/>
    <property type="molecule type" value="Genomic_DNA"/>
</dbReference>
<dbReference type="InterPro" id="IPR036047">
    <property type="entry name" value="F-box-like_dom_sf"/>
</dbReference>
<sequence>MFDLPVEVLSLIFGYCDQVTLARACRVCPPWRQLATPYLYSSPMLYTMLGFEHFIQNTRPEVLQQLVKSLSLVSLAQRWRRFDGAALQTVVHHCRGLVRLELDLCALNDHALHALLVEVPPPLITLEYSGDSPPSPPTWVSALPNLRHLSLEKCPIFHRCGRVIRHLTNLESLNVSYTTITDRALIQIIRGCPQLHTLRVAHCDSLSDRPIALAVHQLKYLRVLDIEGCVNVLGAHIDPDRNIRPPDWEDVTSSDGNMTDMEDEDWYMDHFNDAYHPPHFTHMVDIRNLDPEAAELLTQAESPEPDSQADWEDTSDSDNQAEWQSTFEP</sequence>
<dbReference type="GO" id="GO:0019005">
    <property type="term" value="C:SCF ubiquitin ligase complex"/>
    <property type="evidence" value="ECO:0007669"/>
    <property type="project" value="TreeGrafter"/>
</dbReference>
<dbReference type="PROSITE" id="PS50181">
    <property type="entry name" value="FBOX"/>
    <property type="match status" value="1"/>
</dbReference>
<dbReference type="Pfam" id="PF23622">
    <property type="entry name" value="LRR_At1g61320_AtMIF1"/>
    <property type="match status" value="1"/>
</dbReference>
<proteinExistence type="predicted"/>
<accession>A0A4P9ZLH8</accession>
<dbReference type="PANTHER" id="PTHR13318">
    <property type="entry name" value="PARTNER OF PAIRED, ISOFORM B-RELATED"/>
    <property type="match status" value="1"/>
</dbReference>
<organism evidence="3 4">
    <name type="scientific">Dimargaris cristalligena</name>
    <dbReference type="NCBI Taxonomy" id="215637"/>
    <lineage>
        <taxon>Eukaryota</taxon>
        <taxon>Fungi</taxon>
        <taxon>Fungi incertae sedis</taxon>
        <taxon>Zoopagomycota</taxon>
        <taxon>Kickxellomycotina</taxon>
        <taxon>Dimargaritomycetes</taxon>
        <taxon>Dimargaritales</taxon>
        <taxon>Dimargaritaceae</taxon>
        <taxon>Dimargaris</taxon>
    </lineage>
</organism>
<feature type="domain" description="F-box" evidence="2">
    <location>
        <begin position="1"/>
        <end position="49"/>
    </location>
</feature>
<feature type="compositionally biased region" description="Acidic residues" evidence="1">
    <location>
        <begin position="303"/>
        <end position="316"/>
    </location>
</feature>
<dbReference type="AlphaFoldDB" id="A0A4P9ZLH8"/>
<feature type="region of interest" description="Disordered" evidence="1">
    <location>
        <begin position="241"/>
        <end position="260"/>
    </location>
</feature>
<evidence type="ECO:0000313" key="4">
    <source>
        <dbReference type="Proteomes" id="UP000268162"/>
    </source>
</evidence>
<dbReference type="GO" id="GO:0031146">
    <property type="term" value="P:SCF-dependent proteasomal ubiquitin-dependent protein catabolic process"/>
    <property type="evidence" value="ECO:0007669"/>
    <property type="project" value="TreeGrafter"/>
</dbReference>
<dbReference type="PANTHER" id="PTHR13318:SF95">
    <property type="entry name" value="F-BOX PROTEIN YLR352W"/>
    <property type="match status" value="1"/>
</dbReference>
<dbReference type="SUPFAM" id="SSF52047">
    <property type="entry name" value="RNI-like"/>
    <property type="match status" value="1"/>
</dbReference>
<dbReference type="InterPro" id="IPR032675">
    <property type="entry name" value="LRR_dom_sf"/>
</dbReference>
<dbReference type="InterPro" id="IPR055357">
    <property type="entry name" value="LRR_At1g61320_AtMIF1"/>
</dbReference>
<dbReference type="Pfam" id="PF12937">
    <property type="entry name" value="F-box-like"/>
    <property type="match status" value="1"/>
</dbReference>
<dbReference type="CDD" id="cd09917">
    <property type="entry name" value="F-box_SF"/>
    <property type="match status" value="1"/>
</dbReference>
<dbReference type="InterPro" id="IPR001810">
    <property type="entry name" value="F-box_dom"/>
</dbReference>
<gene>
    <name evidence="3" type="ORF">BJ085DRAFT_41481</name>
</gene>
<evidence type="ECO:0000256" key="1">
    <source>
        <dbReference type="SAM" id="MobiDB-lite"/>
    </source>
</evidence>
<dbReference type="STRING" id="215637.A0A4P9ZLH8"/>
<reference evidence="4" key="1">
    <citation type="journal article" date="2018" name="Nat. Microbiol.">
        <title>Leveraging single-cell genomics to expand the fungal tree of life.</title>
        <authorList>
            <person name="Ahrendt S.R."/>
            <person name="Quandt C.A."/>
            <person name="Ciobanu D."/>
            <person name="Clum A."/>
            <person name="Salamov A."/>
            <person name="Andreopoulos B."/>
            <person name="Cheng J.F."/>
            <person name="Woyke T."/>
            <person name="Pelin A."/>
            <person name="Henrissat B."/>
            <person name="Reynolds N.K."/>
            <person name="Benny G.L."/>
            <person name="Smith M.E."/>
            <person name="James T.Y."/>
            <person name="Grigoriev I.V."/>
        </authorList>
    </citation>
    <scope>NUCLEOTIDE SEQUENCE [LARGE SCALE GENOMIC DNA]</scope>
    <source>
        <strain evidence="4">RSA 468</strain>
    </source>
</reference>